<keyword evidence="1" id="KW-0732">Signal</keyword>
<feature type="chain" id="PRO_5002431285" evidence="1">
    <location>
        <begin position="24"/>
        <end position="77"/>
    </location>
</feature>
<dbReference type="EMBL" id="GBXM01096602">
    <property type="protein sequence ID" value="JAH11975.1"/>
    <property type="molecule type" value="Transcribed_RNA"/>
</dbReference>
<accession>A0A0E9Q6L2</accession>
<evidence type="ECO:0000256" key="1">
    <source>
        <dbReference type="SAM" id="SignalP"/>
    </source>
</evidence>
<name>A0A0E9Q6L2_ANGAN</name>
<reference evidence="2" key="1">
    <citation type="submission" date="2014-11" db="EMBL/GenBank/DDBJ databases">
        <authorList>
            <person name="Amaro Gonzalez C."/>
        </authorList>
    </citation>
    <scope>NUCLEOTIDE SEQUENCE</scope>
</reference>
<proteinExistence type="predicted"/>
<feature type="signal peptide" evidence="1">
    <location>
        <begin position="1"/>
        <end position="23"/>
    </location>
</feature>
<organism evidence="2">
    <name type="scientific">Anguilla anguilla</name>
    <name type="common">European freshwater eel</name>
    <name type="synonym">Muraena anguilla</name>
    <dbReference type="NCBI Taxonomy" id="7936"/>
    <lineage>
        <taxon>Eukaryota</taxon>
        <taxon>Metazoa</taxon>
        <taxon>Chordata</taxon>
        <taxon>Craniata</taxon>
        <taxon>Vertebrata</taxon>
        <taxon>Euteleostomi</taxon>
        <taxon>Actinopterygii</taxon>
        <taxon>Neopterygii</taxon>
        <taxon>Teleostei</taxon>
        <taxon>Anguilliformes</taxon>
        <taxon>Anguillidae</taxon>
        <taxon>Anguilla</taxon>
    </lineage>
</organism>
<evidence type="ECO:0000313" key="2">
    <source>
        <dbReference type="EMBL" id="JAH11975.1"/>
    </source>
</evidence>
<sequence length="77" mass="9184">MHIPHLFDLHWSMLLFIPIMQYGLQHILNNSHATFNIFLVNLSIKQLEILMHYHIEDTYAIFHVVTDDVVICYNSLF</sequence>
<protein>
    <submittedName>
        <fullName evidence="2">Uncharacterized protein</fullName>
    </submittedName>
</protein>
<dbReference type="AlphaFoldDB" id="A0A0E9Q6L2"/>
<reference evidence="2" key="2">
    <citation type="journal article" date="2015" name="Fish Shellfish Immunol.">
        <title>Early steps in the European eel (Anguilla anguilla)-Vibrio vulnificus interaction in the gills: Role of the RtxA13 toxin.</title>
        <authorList>
            <person name="Callol A."/>
            <person name="Pajuelo D."/>
            <person name="Ebbesson L."/>
            <person name="Teles M."/>
            <person name="MacKenzie S."/>
            <person name="Amaro C."/>
        </authorList>
    </citation>
    <scope>NUCLEOTIDE SEQUENCE</scope>
</reference>